<sequence>MNNETNHQATPWEELEKKVEFLKKTESYEKPCKKIEAIETHMSWVFLTEEHAFKLKKPIQYSFLDLRKLDARYLNCLCELEINQDLAPGFYIEATALCQNKQQFYPVGQDIKGKVVDWLLKMQRFPQDKTLKQQIKQDKIDETKLREAALTLTRFYKQSAPEKIKNNDYRKQLNRYVTDNFNALTRSQYGLDQIQVQAIHSAQFHLLCELSDELKQREMQGKIIDCHGDLRPEHICLISPPIFVDRLEFDPELRKMDPVDELSYLTLECDLLGRADIGEFFFDVYQKKTNDQPSAKLLSFYQSLRACVRAKISAWHLDDPRVSDKDKWQRNAKKYLQYAAFIL</sequence>
<evidence type="ECO:0000313" key="2">
    <source>
        <dbReference type="Proteomes" id="UP000054761"/>
    </source>
</evidence>
<comment type="caution">
    <text evidence="1">The sequence shown here is derived from an EMBL/GenBank/DDBJ whole genome shotgun (WGS) entry which is preliminary data.</text>
</comment>
<proteinExistence type="predicted"/>
<gene>
    <name evidence="1" type="ORF">Lisr_2330</name>
</gene>
<dbReference type="RefSeq" id="WP_058502620.1">
    <property type="nucleotide sequence ID" value="NZ_CAAAJA010000002.1"/>
</dbReference>
<keyword evidence="2" id="KW-1185">Reference proteome</keyword>
<dbReference type="AlphaFoldDB" id="A0A0W0V5K2"/>
<dbReference type="SUPFAM" id="SSF56112">
    <property type="entry name" value="Protein kinase-like (PK-like)"/>
    <property type="match status" value="1"/>
</dbReference>
<protein>
    <recommendedName>
        <fullName evidence="3">Aminoglycoside phosphotransferase domain-containing protein</fullName>
    </recommendedName>
</protein>
<dbReference type="STRING" id="454.Lisr_2330"/>
<name>A0A0W0V5K2_9GAMM</name>
<dbReference type="EMBL" id="LNYH01000147">
    <property type="protein sequence ID" value="KTD14985.1"/>
    <property type="molecule type" value="Genomic_DNA"/>
</dbReference>
<dbReference type="PANTHER" id="PTHR43883">
    <property type="entry name" value="SLR0207 PROTEIN"/>
    <property type="match status" value="1"/>
</dbReference>
<dbReference type="InterPro" id="IPR052732">
    <property type="entry name" value="Cell-binding_unc_protein"/>
</dbReference>
<dbReference type="Proteomes" id="UP000054761">
    <property type="component" value="Unassembled WGS sequence"/>
</dbReference>
<evidence type="ECO:0000313" key="1">
    <source>
        <dbReference type="EMBL" id="KTD14985.1"/>
    </source>
</evidence>
<dbReference type="PANTHER" id="PTHR43883:SF1">
    <property type="entry name" value="GLUCONOKINASE"/>
    <property type="match status" value="1"/>
</dbReference>
<accession>A0A0W0V5K2</accession>
<organism evidence="1 2">
    <name type="scientific">Legionella israelensis</name>
    <dbReference type="NCBI Taxonomy" id="454"/>
    <lineage>
        <taxon>Bacteria</taxon>
        <taxon>Pseudomonadati</taxon>
        <taxon>Pseudomonadota</taxon>
        <taxon>Gammaproteobacteria</taxon>
        <taxon>Legionellales</taxon>
        <taxon>Legionellaceae</taxon>
        <taxon>Legionella</taxon>
    </lineage>
</organism>
<dbReference type="InterPro" id="IPR011009">
    <property type="entry name" value="Kinase-like_dom_sf"/>
</dbReference>
<dbReference type="OrthoDB" id="9810277at2"/>
<evidence type="ECO:0008006" key="3">
    <source>
        <dbReference type="Google" id="ProtNLM"/>
    </source>
</evidence>
<reference evidence="1 2" key="1">
    <citation type="submission" date="2015-11" db="EMBL/GenBank/DDBJ databases">
        <title>Genomic analysis of 38 Legionella species identifies large and diverse effector repertoires.</title>
        <authorList>
            <person name="Burstein D."/>
            <person name="Amaro F."/>
            <person name="Zusman T."/>
            <person name="Lifshitz Z."/>
            <person name="Cohen O."/>
            <person name="Gilbert J.A."/>
            <person name="Pupko T."/>
            <person name="Shuman H.A."/>
            <person name="Segal G."/>
        </authorList>
    </citation>
    <scope>NUCLEOTIDE SEQUENCE [LARGE SCALE GENOMIC DNA]</scope>
    <source>
        <strain evidence="1 2">Bercovier 4</strain>
    </source>
</reference>
<dbReference type="PATRIC" id="fig|454.4.peg.2546"/>